<name>A0A9X6XV49_BACCE</name>
<proteinExistence type="predicted"/>
<feature type="domain" description="SLH" evidence="3">
    <location>
        <begin position="31"/>
        <end position="94"/>
    </location>
</feature>
<feature type="chain" id="PRO_5040915730" description="SLH domain-containing protein" evidence="2">
    <location>
        <begin position="29"/>
        <end position="728"/>
    </location>
</feature>
<dbReference type="InterPro" id="IPR051465">
    <property type="entry name" value="Cell_Envelope_Struct_Comp"/>
</dbReference>
<dbReference type="InterPro" id="IPR013783">
    <property type="entry name" value="Ig-like_fold"/>
</dbReference>
<comment type="caution">
    <text evidence="4">The sequence shown here is derived from an EMBL/GenBank/DDBJ whole genome shotgun (WGS) entry which is preliminary data.</text>
</comment>
<dbReference type="InterPro" id="IPR032179">
    <property type="entry name" value="Cry22Aa_Ig-like"/>
</dbReference>
<evidence type="ECO:0000256" key="1">
    <source>
        <dbReference type="ARBA" id="ARBA00022729"/>
    </source>
</evidence>
<feature type="signal peptide" evidence="2">
    <location>
        <begin position="1"/>
        <end position="28"/>
    </location>
</feature>
<evidence type="ECO:0000313" key="4">
    <source>
        <dbReference type="EMBL" id="PDZ93936.1"/>
    </source>
</evidence>
<organism evidence="4 5">
    <name type="scientific">Bacillus cereus</name>
    <dbReference type="NCBI Taxonomy" id="1396"/>
    <lineage>
        <taxon>Bacteria</taxon>
        <taxon>Bacillati</taxon>
        <taxon>Bacillota</taxon>
        <taxon>Bacilli</taxon>
        <taxon>Bacillales</taxon>
        <taxon>Bacillaceae</taxon>
        <taxon>Bacillus</taxon>
        <taxon>Bacillus cereus group</taxon>
    </lineage>
</organism>
<dbReference type="EMBL" id="NVMX01000314">
    <property type="protein sequence ID" value="PDZ93936.1"/>
    <property type="molecule type" value="Genomic_DNA"/>
</dbReference>
<dbReference type="Proteomes" id="UP000219922">
    <property type="component" value="Unassembled WGS sequence"/>
</dbReference>
<evidence type="ECO:0000259" key="3">
    <source>
        <dbReference type="PROSITE" id="PS51272"/>
    </source>
</evidence>
<protein>
    <recommendedName>
        <fullName evidence="3">SLH domain-containing protein</fullName>
    </recommendedName>
</protein>
<dbReference type="AlphaFoldDB" id="A0A9X6XV49"/>
<dbReference type="RefSeq" id="WP_098007440.1">
    <property type="nucleotide sequence ID" value="NZ_NVMX01000314.1"/>
</dbReference>
<evidence type="ECO:0000313" key="5">
    <source>
        <dbReference type="Proteomes" id="UP000219922"/>
    </source>
</evidence>
<dbReference type="Pfam" id="PF16403">
    <property type="entry name" value="Bact_surface_Ig-like"/>
    <property type="match status" value="1"/>
</dbReference>
<feature type="domain" description="SLH" evidence="3">
    <location>
        <begin position="95"/>
        <end position="163"/>
    </location>
</feature>
<dbReference type="PANTHER" id="PTHR43308:SF5">
    <property type="entry name" value="S-LAYER PROTEIN _ PEPTIDOGLYCAN ENDO-BETA-N-ACETYLGLUCOSAMINIDASE"/>
    <property type="match status" value="1"/>
</dbReference>
<dbReference type="PROSITE" id="PS51272">
    <property type="entry name" value="SLH"/>
    <property type="match status" value="2"/>
</dbReference>
<keyword evidence="1 2" id="KW-0732">Signal</keyword>
<dbReference type="PANTHER" id="PTHR43308">
    <property type="entry name" value="OUTER MEMBRANE PROTEIN ALPHA-RELATED"/>
    <property type="match status" value="1"/>
</dbReference>
<dbReference type="Pfam" id="PF00395">
    <property type="entry name" value="SLH"/>
    <property type="match status" value="2"/>
</dbReference>
<evidence type="ECO:0000256" key="2">
    <source>
        <dbReference type="SAM" id="SignalP"/>
    </source>
</evidence>
<accession>A0A9X6XV49</accession>
<sequence length="728" mass="79879">MDKKISKALITSMLAGVVASSVPMNAFAAEKVPSDLNKIKNEEAKRVVKELFEKGKINGFDDNTFRPDKKVTRAEFAAMLLSVVNYDNKSETNRNVNFADSKKGTSWHYDVLNKAYNIGLISGKGTKGNGEIIMAPNAPITREEMLTILVRAYELNNIKATITDKEVNESLKKFVDASKLPSWSKAPVVKSLKYGITSGLTENRIGAGEKGDRLQSAMFSYRLMKNPGGEKTPIIDKTAPVITLKGSKDVVIYEGDTYKDAGVTVIDNVDGNISSSVVKSGDAVNSNKPGKYVVKYNAKDKAGNKAVEVSRTVIVKEAIAKLETEKEIIHIKKSGATVGEIRGILSERHAIAKEGIHFVSKKSLTDKLGSPEKVSNVQNLVVHVNHTKVDNKFTKSTIYDVKFDKDATDVQVDTTKRTVTVNDTHTLADIKSAFETKAQAIIGENSVEFFAEMNDSEVVYGDTIVLIEGLNNDVSIKNVTYKFGDSLVVEAGESSLTVKGLKFEDSLDLYSYNPTTKTTTKLIDGAEVRVDGTYEFKNLATGFYVAVQKPLEKGKPGEKAYEDEYQQRLKNENVYEIKPILKAEGNSAGAYRLSANYPGFSLLTPDATADFVKDEKKVAKITGGGDLYAEIVYKYRTERVKFKNMKLTFGTEAVDHDKNSATPNVNYPTVLLNPTADYEQFTLGQTVLFTLVLKDKDASGNVTSKVELPLQAKVVLKDAALTLEVTPQ</sequence>
<reference evidence="4 5" key="1">
    <citation type="submission" date="2017-09" db="EMBL/GenBank/DDBJ databases">
        <title>Large-scale bioinformatics analysis of Bacillus genomes uncovers conserved roles of natural products in bacterial physiology.</title>
        <authorList>
            <consortium name="Agbiome Team Llc"/>
            <person name="Bleich R.M."/>
            <person name="Grubbs K.J."/>
            <person name="Santa Maria K.C."/>
            <person name="Allen S.E."/>
            <person name="Farag S."/>
            <person name="Shank E.A."/>
            <person name="Bowers A."/>
        </authorList>
    </citation>
    <scope>NUCLEOTIDE SEQUENCE [LARGE SCALE GENOMIC DNA]</scope>
    <source>
        <strain evidence="4 5">AFS092789</strain>
    </source>
</reference>
<gene>
    <name evidence="4" type="ORF">CON36_36530</name>
</gene>
<dbReference type="Gene3D" id="2.60.40.10">
    <property type="entry name" value="Immunoglobulins"/>
    <property type="match status" value="1"/>
</dbReference>
<dbReference type="InterPro" id="IPR001119">
    <property type="entry name" value="SLH_dom"/>
</dbReference>